<dbReference type="Proteomes" id="UP000228621">
    <property type="component" value="Unassembled WGS sequence"/>
</dbReference>
<dbReference type="EMBL" id="NKHF01000023">
    <property type="protein sequence ID" value="PCK32834.1"/>
    <property type="molecule type" value="Genomic_DNA"/>
</dbReference>
<dbReference type="RefSeq" id="WP_099640904.1">
    <property type="nucleotide sequence ID" value="NZ_NKHF01000023.1"/>
</dbReference>
<dbReference type="InterPro" id="IPR012429">
    <property type="entry name" value="HGSNAT_cat"/>
</dbReference>
<evidence type="ECO:0000313" key="4">
    <source>
        <dbReference type="Proteomes" id="UP000228621"/>
    </source>
</evidence>
<evidence type="ECO:0000313" key="3">
    <source>
        <dbReference type="EMBL" id="PCK32834.1"/>
    </source>
</evidence>
<keyword evidence="1" id="KW-0812">Transmembrane</keyword>
<feature type="transmembrane region" description="Helical" evidence="1">
    <location>
        <begin position="97"/>
        <end position="113"/>
    </location>
</feature>
<accession>A0A2A5JTM8</accession>
<evidence type="ECO:0000256" key="1">
    <source>
        <dbReference type="SAM" id="Phobius"/>
    </source>
</evidence>
<gene>
    <name evidence="3" type="ORF">CEX98_04380</name>
</gene>
<protein>
    <recommendedName>
        <fullName evidence="2">Heparan-alpha-glucosaminide N-acetyltransferase catalytic domain-containing protein</fullName>
    </recommendedName>
</protein>
<feature type="transmembrane region" description="Helical" evidence="1">
    <location>
        <begin position="197"/>
        <end position="214"/>
    </location>
</feature>
<feature type="transmembrane region" description="Helical" evidence="1">
    <location>
        <begin position="278"/>
        <end position="301"/>
    </location>
</feature>
<feature type="transmembrane region" description="Helical" evidence="1">
    <location>
        <begin position="119"/>
        <end position="137"/>
    </location>
</feature>
<dbReference type="Pfam" id="PF07786">
    <property type="entry name" value="HGSNAT_cat"/>
    <property type="match status" value="1"/>
</dbReference>
<reference evidence="4" key="1">
    <citation type="journal article" date="2019" name="Genome Announc.">
        <title>Draft Genome Sequence of Pseudoalteromonas piscicida Strain 36Y ROTHPW, an Hypersaline Seawater Isolate from the South Coast of Sonora, Mexico.</title>
        <authorList>
            <person name="Sanchez-Diaz R."/>
            <person name="Molina-Garza Z.J."/>
            <person name="Cruz-Suarez L.E."/>
            <person name="Selvin J."/>
            <person name="Kiran G.S."/>
            <person name="Ibarra-Gamez J.C."/>
            <person name="Gomez-Gil B."/>
            <person name="Galaviz-Silva L."/>
        </authorList>
    </citation>
    <scope>NUCLEOTIDE SEQUENCE [LARGE SCALE GENOMIC DNA]</scope>
    <source>
        <strain evidence="4">36Y_RITHPW</strain>
    </source>
</reference>
<feature type="transmembrane region" description="Helical" evidence="1">
    <location>
        <begin position="313"/>
        <end position="333"/>
    </location>
</feature>
<feature type="domain" description="Heparan-alpha-glucosaminide N-acetyltransferase catalytic" evidence="2">
    <location>
        <begin position="10"/>
        <end position="223"/>
    </location>
</feature>
<comment type="caution">
    <text evidence="3">The sequence shown here is derived from an EMBL/GenBank/DDBJ whole genome shotgun (WGS) entry which is preliminary data.</text>
</comment>
<evidence type="ECO:0000259" key="2">
    <source>
        <dbReference type="Pfam" id="PF07786"/>
    </source>
</evidence>
<proteinExistence type="predicted"/>
<organism evidence="3 4">
    <name type="scientific">Pseudoalteromonas piscicida</name>
    <dbReference type="NCBI Taxonomy" id="43662"/>
    <lineage>
        <taxon>Bacteria</taxon>
        <taxon>Pseudomonadati</taxon>
        <taxon>Pseudomonadota</taxon>
        <taxon>Gammaproteobacteria</taxon>
        <taxon>Alteromonadales</taxon>
        <taxon>Pseudoalteromonadaceae</taxon>
        <taxon>Pseudoalteromonas</taxon>
    </lineage>
</organism>
<dbReference type="OrthoDB" id="508112at2"/>
<dbReference type="PANTHER" id="PTHR40407:SF1">
    <property type="entry name" value="HEPARAN-ALPHA-GLUCOSAMINIDE N-ACETYLTRANSFERASE CATALYTIC DOMAIN-CONTAINING PROTEIN"/>
    <property type="match status" value="1"/>
</dbReference>
<dbReference type="PANTHER" id="PTHR40407">
    <property type="entry name" value="MEMBRANE PROTEIN-LIKE PROTEIN"/>
    <property type="match status" value="1"/>
</dbReference>
<keyword evidence="1" id="KW-1133">Transmembrane helix</keyword>
<keyword evidence="1" id="KW-0472">Membrane</keyword>
<dbReference type="AlphaFoldDB" id="A0A2A5JTM8"/>
<sequence length="388" mass="43735">MNNLQNSKTRLSSIDILRGIVMLFMLVDHVRERFFLHVPVLDPMDIYTTSPDLYFTRLSAHFCAPIFVFLTGLSAWLYENPASGAKRSAQSFLLKRGLFLILLEMTLVNFSWFGAYQTLYLQVIWAIGVSMVVLALMVALPRSVIAILGVSIVAGHNLLSPIEFAPNEIGYTVWTILHDRGYLVTDAVVNVKASYPVLPWIGVILCGYAVGPLFSGSVSSQVRKTILLQSGTALLAGLVILRGLNLYGETLDWSQQATILLTTMDFFNFTKYPPSLDFILLTLGVGAFVLAFLETNALRVLEPVRVLGSAPMFFYITHLYALLVLSILAQWLFGANQHYGSNQTAYFGFYHVWQIWLFAMFLSVLLYPLCKWFAGYKRKTPARWVKYF</sequence>
<feature type="transmembrane region" description="Helical" evidence="1">
    <location>
        <begin position="353"/>
        <end position="374"/>
    </location>
</feature>
<feature type="transmembrane region" description="Helical" evidence="1">
    <location>
        <begin position="58"/>
        <end position="77"/>
    </location>
</feature>
<feature type="transmembrane region" description="Helical" evidence="1">
    <location>
        <begin position="226"/>
        <end position="244"/>
    </location>
</feature>
<name>A0A2A5JTM8_PSEO7</name>
<keyword evidence="4" id="KW-1185">Reference proteome</keyword>